<proteinExistence type="predicted"/>
<comment type="caution">
    <text evidence="3">The sequence shown here is derived from an EMBL/GenBank/DDBJ whole genome shotgun (WGS) entry which is preliminary data.</text>
</comment>
<keyword evidence="1" id="KW-1133">Transmembrane helix</keyword>
<evidence type="ECO:0000313" key="3">
    <source>
        <dbReference type="EMBL" id="MXO99398.1"/>
    </source>
</evidence>
<name>A0A6I4TXN2_9SPHN</name>
<sequence>MAQSESANDMKAAQSTYNSFIGTLKWSVPLIAALVALVVILIAP</sequence>
<dbReference type="Pfam" id="PF07835">
    <property type="entry name" value="COX4_pro_2"/>
    <property type="match status" value="1"/>
</dbReference>
<keyword evidence="1" id="KW-0812">Transmembrane</keyword>
<dbReference type="Gene3D" id="1.20.5.160">
    <property type="entry name" value="Bacterial aa3 type cytochrome c oxidase subunit IV"/>
    <property type="match status" value="1"/>
</dbReference>
<feature type="domain" description="Cytochrome c oxidase subunit IV bacterial aa3 type" evidence="2">
    <location>
        <begin position="8"/>
        <end position="41"/>
    </location>
</feature>
<dbReference type="InterPro" id="IPR036596">
    <property type="entry name" value="Cyt-C_aa3_sf"/>
</dbReference>
<keyword evidence="1" id="KW-0472">Membrane</keyword>
<feature type="transmembrane region" description="Helical" evidence="1">
    <location>
        <begin position="26"/>
        <end position="43"/>
    </location>
</feature>
<dbReference type="RefSeq" id="WP_161391120.1">
    <property type="nucleotide sequence ID" value="NZ_JBHSCP010000001.1"/>
</dbReference>
<reference evidence="3 4" key="1">
    <citation type="submission" date="2019-12" db="EMBL/GenBank/DDBJ databases">
        <title>Genomic-based taxomic classification of the family Erythrobacteraceae.</title>
        <authorList>
            <person name="Xu L."/>
        </authorList>
    </citation>
    <scope>NUCLEOTIDE SEQUENCE [LARGE SCALE GENOMIC DNA]</scope>
    <source>
        <strain evidence="3 4">S36</strain>
    </source>
</reference>
<evidence type="ECO:0000259" key="2">
    <source>
        <dbReference type="Pfam" id="PF07835"/>
    </source>
</evidence>
<evidence type="ECO:0000313" key="4">
    <source>
        <dbReference type="Proteomes" id="UP000469430"/>
    </source>
</evidence>
<keyword evidence="4" id="KW-1185">Reference proteome</keyword>
<accession>A0A6I4TXN2</accession>
<dbReference type="Proteomes" id="UP000469430">
    <property type="component" value="Unassembled WGS sequence"/>
</dbReference>
<dbReference type="InterPro" id="IPR012422">
    <property type="entry name" value="Cyt_c_oxidase_su4_bac-aa3"/>
</dbReference>
<dbReference type="EMBL" id="WTYJ01000002">
    <property type="protein sequence ID" value="MXO99398.1"/>
    <property type="molecule type" value="Genomic_DNA"/>
</dbReference>
<dbReference type="SUPFAM" id="SSF81469">
    <property type="entry name" value="Bacterial aa3 type cytochrome c oxidase subunit IV"/>
    <property type="match status" value="1"/>
</dbReference>
<organism evidence="3 4">
    <name type="scientific">Croceibacterium xixiisoli</name>
    <dbReference type="NCBI Taxonomy" id="1476466"/>
    <lineage>
        <taxon>Bacteria</taxon>
        <taxon>Pseudomonadati</taxon>
        <taxon>Pseudomonadota</taxon>
        <taxon>Alphaproteobacteria</taxon>
        <taxon>Sphingomonadales</taxon>
        <taxon>Erythrobacteraceae</taxon>
        <taxon>Croceibacterium</taxon>
    </lineage>
</organism>
<gene>
    <name evidence="3" type="ORF">GRI97_10390</name>
</gene>
<dbReference type="AlphaFoldDB" id="A0A6I4TXN2"/>
<evidence type="ECO:0000256" key="1">
    <source>
        <dbReference type="SAM" id="Phobius"/>
    </source>
</evidence>
<protein>
    <submittedName>
        <fullName evidence="3">Aa3-type cytochrome c oxidase subunit IV</fullName>
    </submittedName>
</protein>